<gene>
    <name evidence="3" type="ORF">HNP33_002370</name>
</gene>
<keyword evidence="2" id="KW-0732">Signal</keyword>
<feature type="chain" id="PRO_5047012626" description="TolA protein" evidence="2">
    <location>
        <begin position="24"/>
        <end position="235"/>
    </location>
</feature>
<feature type="compositionally biased region" description="Basic and acidic residues" evidence="1">
    <location>
        <begin position="125"/>
        <end position="138"/>
    </location>
</feature>
<evidence type="ECO:0000313" key="3">
    <source>
        <dbReference type="EMBL" id="MBB6578289.1"/>
    </source>
</evidence>
<evidence type="ECO:0000256" key="2">
    <source>
        <dbReference type="SAM" id="SignalP"/>
    </source>
</evidence>
<keyword evidence="4" id="KW-1185">Reference proteome</keyword>
<feature type="compositionally biased region" description="Basic and acidic residues" evidence="1">
    <location>
        <begin position="157"/>
        <end position="176"/>
    </location>
</feature>
<evidence type="ECO:0000256" key="1">
    <source>
        <dbReference type="SAM" id="MobiDB-lite"/>
    </source>
</evidence>
<evidence type="ECO:0008006" key="5">
    <source>
        <dbReference type="Google" id="ProtNLM"/>
    </source>
</evidence>
<dbReference type="EMBL" id="JACHKZ010000013">
    <property type="protein sequence ID" value="MBB6578289.1"/>
    <property type="molecule type" value="Genomic_DNA"/>
</dbReference>
<organism evidence="3 4">
    <name type="scientific">Comamonas odontotermitis</name>
    <dbReference type="NCBI Taxonomy" id="379895"/>
    <lineage>
        <taxon>Bacteria</taxon>
        <taxon>Pseudomonadati</taxon>
        <taxon>Pseudomonadota</taxon>
        <taxon>Betaproteobacteria</taxon>
        <taxon>Burkholderiales</taxon>
        <taxon>Comamonadaceae</taxon>
        <taxon>Comamonas</taxon>
    </lineage>
</organism>
<sequence length="235" mass="26570">MNASLKLLGAVLLVACAVGSAQAAEMDAAERQAARAEISRERAANDKQLADNEKICYQHFAVTDCLKKVRSEANHRDRELRQRELAINADERAERTAKQRGAREKKQAEFDAKHRNDGADSGALNKEDLEQRQREHEAQAASRSKKPARSPQEIEAEQQRRQHDAAQRATQHEQKLGSKQRAQQRRAAEEGDNVEQARQEYDAKQQDAAKRQAEHARRMQEQSKSRKAAPLPVPE</sequence>
<feature type="compositionally biased region" description="Basic and acidic residues" evidence="1">
    <location>
        <begin position="90"/>
        <end position="118"/>
    </location>
</feature>
<accession>A0ABR6RGY9</accession>
<name>A0ABR6RGY9_9BURK</name>
<dbReference type="RefSeq" id="WP_184708609.1">
    <property type="nucleotide sequence ID" value="NZ_JACHKZ010000013.1"/>
</dbReference>
<feature type="region of interest" description="Disordered" evidence="1">
    <location>
        <begin position="90"/>
        <end position="235"/>
    </location>
</feature>
<reference evidence="3 4" key="1">
    <citation type="submission" date="2020-08" db="EMBL/GenBank/DDBJ databases">
        <title>Functional genomics of gut bacteria from endangered species of beetles.</title>
        <authorList>
            <person name="Carlos-Shanley C."/>
        </authorList>
    </citation>
    <scope>NUCLEOTIDE SEQUENCE [LARGE SCALE GENOMIC DNA]</scope>
    <source>
        <strain evidence="3 4">S00124</strain>
    </source>
</reference>
<comment type="caution">
    <text evidence="3">The sequence shown here is derived from an EMBL/GenBank/DDBJ whole genome shotgun (WGS) entry which is preliminary data.</text>
</comment>
<dbReference type="Proteomes" id="UP000562492">
    <property type="component" value="Unassembled WGS sequence"/>
</dbReference>
<evidence type="ECO:0000313" key="4">
    <source>
        <dbReference type="Proteomes" id="UP000562492"/>
    </source>
</evidence>
<feature type="compositionally biased region" description="Basic and acidic residues" evidence="1">
    <location>
        <begin position="195"/>
        <end position="224"/>
    </location>
</feature>
<feature type="signal peptide" evidence="2">
    <location>
        <begin position="1"/>
        <end position="23"/>
    </location>
</feature>
<proteinExistence type="predicted"/>
<protein>
    <recommendedName>
        <fullName evidence="5">TolA protein</fullName>
    </recommendedName>
</protein>